<evidence type="ECO:0000256" key="2">
    <source>
        <dbReference type="SAM" id="SignalP"/>
    </source>
</evidence>
<dbReference type="OrthoDB" id="853783at2"/>
<comment type="caution">
    <text evidence="3">The sequence shown here is derived from an EMBL/GenBank/DDBJ whole genome shotgun (WGS) entry which is preliminary data.</text>
</comment>
<feature type="signal peptide" evidence="2">
    <location>
        <begin position="1"/>
        <end position="21"/>
    </location>
</feature>
<sequence length="115" mass="12008">MPVAAVLLLSVFAAPLPQAYAENSNGTLAKSSTAATTQQVAQAQPAQKGDQAKPQATATKPDQKSVLDAEVLESPLEYLRNAFTSEEEETDTSSGSGMVMHTLKALVATLLSTVM</sequence>
<reference evidence="3 4" key="1">
    <citation type="submission" date="2019-06" db="EMBL/GenBank/DDBJ databases">
        <title>A novel bacterium of genus Pontibacter, isolated from marine sediment.</title>
        <authorList>
            <person name="Huang H."/>
            <person name="Mo K."/>
            <person name="Hu Y."/>
        </authorList>
    </citation>
    <scope>NUCLEOTIDE SEQUENCE [LARGE SCALE GENOMIC DNA]</scope>
    <source>
        <strain evidence="3 4">HB172049</strain>
    </source>
</reference>
<dbReference type="EMBL" id="VFRQ01000002">
    <property type="protein sequence ID" value="TPE45489.1"/>
    <property type="molecule type" value="Genomic_DNA"/>
</dbReference>
<organism evidence="3 4">
    <name type="scientific">Pontibacter mangrovi</name>
    <dbReference type="NCBI Taxonomy" id="2589816"/>
    <lineage>
        <taxon>Bacteria</taxon>
        <taxon>Pseudomonadati</taxon>
        <taxon>Bacteroidota</taxon>
        <taxon>Cytophagia</taxon>
        <taxon>Cytophagales</taxon>
        <taxon>Hymenobacteraceae</taxon>
        <taxon>Pontibacter</taxon>
    </lineage>
</organism>
<protein>
    <submittedName>
        <fullName evidence="3">Uncharacterized protein</fullName>
    </submittedName>
</protein>
<dbReference type="RefSeq" id="WP_140620254.1">
    <property type="nucleotide sequence ID" value="NZ_VFRQ01000002.1"/>
</dbReference>
<keyword evidence="4" id="KW-1185">Reference proteome</keyword>
<gene>
    <name evidence="3" type="ORF">FJM65_05550</name>
</gene>
<name>A0A501W7D0_9BACT</name>
<feature type="chain" id="PRO_5021493579" evidence="2">
    <location>
        <begin position="22"/>
        <end position="115"/>
    </location>
</feature>
<evidence type="ECO:0000313" key="4">
    <source>
        <dbReference type="Proteomes" id="UP000316727"/>
    </source>
</evidence>
<dbReference type="Proteomes" id="UP000316727">
    <property type="component" value="Unassembled WGS sequence"/>
</dbReference>
<proteinExistence type="predicted"/>
<feature type="region of interest" description="Disordered" evidence="1">
    <location>
        <begin position="31"/>
        <end position="71"/>
    </location>
</feature>
<evidence type="ECO:0000313" key="3">
    <source>
        <dbReference type="EMBL" id="TPE45489.1"/>
    </source>
</evidence>
<evidence type="ECO:0000256" key="1">
    <source>
        <dbReference type="SAM" id="MobiDB-lite"/>
    </source>
</evidence>
<keyword evidence="2" id="KW-0732">Signal</keyword>
<accession>A0A501W7D0</accession>
<feature type="compositionally biased region" description="Low complexity" evidence="1">
    <location>
        <begin position="33"/>
        <end position="47"/>
    </location>
</feature>
<dbReference type="AlphaFoldDB" id="A0A501W7D0"/>